<accession>A0A6L9SGN0</accession>
<keyword evidence="12" id="KW-1015">Disulfide bond</keyword>
<dbReference type="PRINTS" id="PR00368">
    <property type="entry name" value="FADPNR"/>
</dbReference>
<comment type="cofactor">
    <cofactor evidence="16">
        <name>FAD</name>
        <dbReference type="ChEBI" id="CHEBI:57692"/>
    </cofactor>
    <text evidence="16">Binds 1 FAD per subunit.</text>
</comment>
<feature type="binding site" evidence="16">
    <location>
        <begin position="188"/>
        <end position="195"/>
    </location>
    <ligand>
        <name>NAD(+)</name>
        <dbReference type="ChEBI" id="CHEBI:57540"/>
    </ligand>
</feature>
<proteinExistence type="inferred from homology"/>
<dbReference type="GO" id="GO:0003955">
    <property type="term" value="F:NAD(P)H dehydrogenase (quinone) activity"/>
    <property type="evidence" value="ECO:0007669"/>
    <property type="project" value="TreeGrafter"/>
</dbReference>
<evidence type="ECO:0000256" key="3">
    <source>
        <dbReference type="ARBA" id="ARBA00012661"/>
    </source>
</evidence>
<evidence type="ECO:0000256" key="5">
    <source>
        <dbReference type="ARBA" id="ARBA00022466"/>
    </source>
</evidence>
<comment type="catalytic activity">
    <reaction evidence="15">
        <text>Hg + NADP(+) + H(+) = Hg(2+) + NADPH</text>
        <dbReference type="Rhea" id="RHEA:23856"/>
        <dbReference type="ChEBI" id="CHEBI:15378"/>
        <dbReference type="ChEBI" id="CHEBI:16170"/>
        <dbReference type="ChEBI" id="CHEBI:16793"/>
        <dbReference type="ChEBI" id="CHEBI:57783"/>
        <dbReference type="ChEBI" id="CHEBI:58349"/>
        <dbReference type="EC" id="1.16.1.1"/>
    </reaction>
</comment>
<dbReference type="InterPro" id="IPR004099">
    <property type="entry name" value="Pyr_nucl-diS_OxRdtase_dimer"/>
</dbReference>
<keyword evidence="10" id="KW-0476">Mercury</keyword>
<dbReference type="InterPro" id="IPR001100">
    <property type="entry name" value="Pyr_nuc-diS_OxRdtase"/>
</dbReference>
<keyword evidence="13 18" id="KW-0676">Redox-active center</keyword>
<evidence type="ECO:0000256" key="12">
    <source>
        <dbReference type="ARBA" id="ARBA00023157"/>
    </source>
</evidence>
<evidence type="ECO:0000256" key="2">
    <source>
        <dbReference type="ARBA" id="ARBA00011738"/>
    </source>
</evidence>
<evidence type="ECO:0000256" key="7">
    <source>
        <dbReference type="ARBA" id="ARBA00022723"/>
    </source>
</evidence>
<dbReference type="Pfam" id="PF07992">
    <property type="entry name" value="Pyr_redox_2"/>
    <property type="match status" value="1"/>
</dbReference>
<feature type="domain" description="FAD/NAD(P)-binding" evidence="20">
    <location>
        <begin position="17"/>
        <end position="334"/>
    </location>
</feature>
<evidence type="ECO:0000256" key="8">
    <source>
        <dbReference type="ARBA" id="ARBA00022827"/>
    </source>
</evidence>
<comment type="subunit">
    <text evidence="2">Homodimer.</text>
</comment>
<dbReference type="GO" id="GO:0050660">
    <property type="term" value="F:flavin adenine dinucleotide binding"/>
    <property type="evidence" value="ECO:0007669"/>
    <property type="project" value="InterPro"/>
</dbReference>
<feature type="binding site" evidence="16">
    <location>
        <position position="278"/>
    </location>
    <ligand>
        <name>NAD(+)</name>
        <dbReference type="ChEBI" id="CHEBI:57540"/>
    </ligand>
</feature>
<keyword evidence="5" id="KW-0475">Mercuric resistance</keyword>
<evidence type="ECO:0000256" key="18">
    <source>
        <dbReference type="RuleBase" id="RU003691"/>
    </source>
</evidence>
<keyword evidence="8 16" id="KW-0274">FAD</keyword>
<keyword evidence="16" id="KW-0547">Nucleotide-binding</keyword>
<dbReference type="EMBL" id="JAAGOA010000036">
    <property type="protein sequence ID" value="NEE04535.1"/>
    <property type="molecule type" value="Genomic_DNA"/>
</dbReference>
<comment type="similarity">
    <text evidence="1 18">Belongs to the class-I pyridine nucleotide-disulfide oxidoreductase family.</text>
</comment>
<dbReference type="EC" id="1.16.1.1" evidence="3"/>
<keyword evidence="22" id="KW-1185">Reference proteome</keyword>
<keyword evidence="16" id="KW-0520">NAD</keyword>
<dbReference type="InterPro" id="IPR023753">
    <property type="entry name" value="FAD/NAD-binding_dom"/>
</dbReference>
<keyword evidence="9" id="KW-0521">NADP</keyword>
<evidence type="ECO:0000256" key="11">
    <source>
        <dbReference type="ARBA" id="ARBA00023002"/>
    </source>
</evidence>
<comment type="caution">
    <text evidence="21">The sequence shown here is derived from an EMBL/GenBank/DDBJ whole genome shotgun (WGS) entry which is preliminary data.</text>
</comment>
<evidence type="ECO:0000256" key="14">
    <source>
        <dbReference type="ARBA" id="ARBA00031725"/>
    </source>
</evidence>
<keyword evidence="11 18" id="KW-0560">Oxidoreductase</keyword>
<dbReference type="InterPro" id="IPR021179">
    <property type="entry name" value="Mercury_reductase_MerA"/>
</dbReference>
<evidence type="ECO:0000256" key="1">
    <source>
        <dbReference type="ARBA" id="ARBA00007532"/>
    </source>
</evidence>
<evidence type="ECO:0000256" key="16">
    <source>
        <dbReference type="PIRSR" id="PIRSR000350-3"/>
    </source>
</evidence>
<evidence type="ECO:0000259" key="20">
    <source>
        <dbReference type="Pfam" id="PF07992"/>
    </source>
</evidence>
<feature type="domain" description="Pyridine nucleotide-disulphide oxidoreductase dimerisation" evidence="19">
    <location>
        <begin position="355"/>
        <end position="462"/>
    </location>
</feature>
<evidence type="ECO:0000256" key="9">
    <source>
        <dbReference type="ARBA" id="ARBA00022857"/>
    </source>
</evidence>
<feature type="binding site" evidence="16">
    <location>
        <position position="319"/>
    </location>
    <ligand>
        <name>FAD</name>
        <dbReference type="ChEBI" id="CHEBI:57692"/>
    </ligand>
</feature>
<dbReference type="SUPFAM" id="SSF55424">
    <property type="entry name" value="FAD/NAD-linked reductases, dimerisation (C-terminal) domain"/>
    <property type="match status" value="1"/>
</dbReference>
<dbReference type="InterPro" id="IPR036188">
    <property type="entry name" value="FAD/NAD-bd_sf"/>
</dbReference>
<sequence>MAMPNEGTRRRGGGDGYDLVIVGSGSAAFAAAIRARDLGARVAMVERSTVGGTCVNVGCVPSKTLLRAGEVRRRAELHPFDGIETRAGAVDLRALVAQKDELVAMLRAQKYEDLIEYYGIDLIRGSARFTEAGGVDVDGEVLQGSAYLISTGAAPAVPAVPGLTEAGYLTSASALDITAVPGSLAVFGAGAIGLELGQFFLEMGADVTLLDILDRVAPYEEPEISEAMATILREQGAEIHAAARIVRVERDGHRRMVVAVVGGEEITLTVDEILIATGRRADTAHIGAEAAGIELDERGAVVVDAYLRTSNPHVYAAGDVTSAPQYVYLAAQQGALAAENALTGVDARMDMTALPRVTFTTPQIAAAGLGEHAAIAAGHQVKTSVLPLSAVPRALVNRDTRGLVKIVADTDTDNVLGVHVLADGAGEVIQAAVYAIAFGLTTADLARTWSPYLTMAEGLKLAAQTFSRDVAKLSCCAA</sequence>
<dbReference type="PROSITE" id="PS00076">
    <property type="entry name" value="PYRIDINE_REDOX_1"/>
    <property type="match status" value="1"/>
</dbReference>
<evidence type="ECO:0000256" key="4">
    <source>
        <dbReference type="ARBA" id="ARBA00014791"/>
    </source>
</evidence>
<evidence type="ECO:0000313" key="21">
    <source>
        <dbReference type="EMBL" id="NEE04535.1"/>
    </source>
</evidence>
<dbReference type="FunFam" id="3.30.390.30:FF:000001">
    <property type="entry name" value="Dihydrolipoyl dehydrogenase"/>
    <property type="match status" value="1"/>
</dbReference>
<feature type="binding site" evidence="16">
    <location>
        <position position="63"/>
    </location>
    <ligand>
        <name>FAD</name>
        <dbReference type="ChEBI" id="CHEBI:57692"/>
    </ligand>
</feature>
<gene>
    <name evidence="21" type="primary">merA</name>
    <name evidence="21" type="ORF">G1H10_30660</name>
</gene>
<keyword evidence="6 18" id="KW-0285">Flavoprotein</keyword>
<dbReference type="InterPro" id="IPR016156">
    <property type="entry name" value="FAD/NAD-linked_Rdtase_dimer_sf"/>
</dbReference>
<dbReference type="AlphaFoldDB" id="A0A6L9SGN0"/>
<dbReference type="PANTHER" id="PTHR43014:SF4">
    <property type="entry name" value="PYRIDINE NUCLEOTIDE-DISULFIDE OXIDOREDUCTASE RCLA-RELATED"/>
    <property type="match status" value="1"/>
</dbReference>
<dbReference type="Pfam" id="PF02852">
    <property type="entry name" value="Pyr_redox_dim"/>
    <property type="match status" value="1"/>
</dbReference>
<dbReference type="PANTHER" id="PTHR43014">
    <property type="entry name" value="MERCURIC REDUCTASE"/>
    <property type="match status" value="1"/>
</dbReference>
<dbReference type="Gene3D" id="3.50.50.60">
    <property type="entry name" value="FAD/NAD(P)-binding domain"/>
    <property type="match status" value="2"/>
</dbReference>
<dbReference type="Gene3D" id="3.30.390.30">
    <property type="match status" value="1"/>
</dbReference>
<dbReference type="GO" id="GO:0016668">
    <property type="term" value="F:oxidoreductase activity, acting on a sulfur group of donors, NAD(P) as acceptor"/>
    <property type="evidence" value="ECO:0007669"/>
    <property type="project" value="InterPro"/>
</dbReference>
<dbReference type="PIRSF" id="PIRSF000350">
    <property type="entry name" value="Mercury_reductase_MerA"/>
    <property type="match status" value="1"/>
</dbReference>
<evidence type="ECO:0000256" key="13">
    <source>
        <dbReference type="ARBA" id="ARBA00023284"/>
    </source>
</evidence>
<evidence type="ECO:0000256" key="15">
    <source>
        <dbReference type="ARBA" id="ARBA00048984"/>
    </source>
</evidence>
<dbReference type="Proteomes" id="UP000475214">
    <property type="component" value="Unassembled WGS sequence"/>
</dbReference>
<evidence type="ECO:0000256" key="6">
    <source>
        <dbReference type="ARBA" id="ARBA00022630"/>
    </source>
</evidence>
<dbReference type="GO" id="GO:0050661">
    <property type="term" value="F:NADP binding"/>
    <property type="evidence" value="ECO:0007669"/>
    <property type="project" value="InterPro"/>
</dbReference>
<reference evidence="21 22" key="1">
    <citation type="submission" date="2020-02" db="EMBL/GenBank/DDBJ databases">
        <authorList>
            <person name="Li X.-J."/>
            <person name="Han X.-M."/>
        </authorList>
    </citation>
    <scope>NUCLEOTIDE SEQUENCE [LARGE SCALE GENOMIC DNA]</scope>
    <source>
        <strain evidence="21 22">CCTCC AB 2017055</strain>
    </source>
</reference>
<name>A0A6L9SGN0_9ACTN</name>
<evidence type="ECO:0000259" key="19">
    <source>
        <dbReference type="Pfam" id="PF02852"/>
    </source>
</evidence>
<dbReference type="SUPFAM" id="SSF51905">
    <property type="entry name" value="FAD/NAD(P)-binding domain"/>
    <property type="match status" value="1"/>
</dbReference>
<dbReference type="GO" id="GO:0016152">
    <property type="term" value="F:mercury (II) reductase (NADP+) activity"/>
    <property type="evidence" value="ECO:0007669"/>
    <property type="project" value="UniProtKB-EC"/>
</dbReference>
<evidence type="ECO:0000256" key="17">
    <source>
        <dbReference type="PIRSR" id="PIRSR000350-4"/>
    </source>
</evidence>
<evidence type="ECO:0000256" key="10">
    <source>
        <dbReference type="ARBA" id="ARBA00022914"/>
    </source>
</evidence>
<dbReference type="InterPro" id="IPR012999">
    <property type="entry name" value="Pyr_OxRdtase_I_AS"/>
</dbReference>
<dbReference type="RefSeq" id="WP_163745083.1">
    <property type="nucleotide sequence ID" value="NZ_JAAGOA010000036.1"/>
</dbReference>
<dbReference type="NCBIfam" id="TIGR02053">
    <property type="entry name" value="MerA"/>
    <property type="match status" value="1"/>
</dbReference>
<keyword evidence="7" id="KW-0479">Metal-binding</keyword>
<evidence type="ECO:0000313" key="22">
    <source>
        <dbReference type="Proteomes" id="UP000475214"/>
    </source>
</evidence>
<feature type="disulfide bond" description="Redox-active" evidence="17">
    <location>
        <begin position="54"/>
        <end position="59"/>
    </location>
</feature>
<dbReference type="PRINTS" id="PR00411">
    <property type="entry name" value="PNDRDTASEI"/>
</dbReference>
<organism evidence="21 22">
    <name type="scientific">Phytoactinopolyspora halotolerans</name>
    <dbReference type="NCBI Taxonomy" id="1981512"/>
    <lineage>
        <taxon>Bacteria</taxon>
        <taxon>Bacillati</taxon>
        <taxon>Actinomycetota</taxon>
        <taxon>Actinomycetes</taxon>
        <taxon>Jiangellales</taxon>
        <taxon>Jiangellaceae</taxon>
        <taxon>Phytoactinopolyspora</taxon>
    </lineage>
</organism>
<dbReference type="GO" id="GO:0045340">
    <property type="term" value="F:mercury ion binding"/>
    <property type="evidence" value="ECO:0007669"/>
    <property type="project" value="InterPro"/>
</dbReference>
<dbReference type="GO" id="GO:0050787">
    <property type="term" value="P:detoxification of mercury ion"/>
    <property type="evidence" value="ECO:0007669"/>
    <property type="project" value="InterPro"/>
</dbReference>
<protein>
    <recommendedName>
        <fullName evidence="4">Mercuric reductase</fullName>
        <ecNumber evidence="3">1.16.1.1</ecNumber>
    </recommendedName>
    <alternativeName>
        <fullName evidence="14">Hg(II) reductase</fullName>
    </alternativeName>
</protein>